<dbReference type="GO" id="GO:0005975">
    <property type="term" value="P:carbohydrate metabolic process"/>
    <property type="evidence" value="ECO:0007669"/>
    <property type="project" value="UniProtKB-ARBA"/>
</dbReference>
<keyword evidence="4" id="KW-0732">Signal</keyword>
<gene>
    <name evidence="13" type="ORF">D3105_04245</name>
</gene>
<dbReference type="AlphaFoldDB" id="A0A423V5J6"/>
<dbReference type="InterPro" id="IPR003137">
    <property type="entry name" value="PA_domain"/>
</dbReference>
<comment type="similarity">
    <text evidence="1 8 9">Belongs to the peptidase S8 family.</text>
</comment>
<evidence type="ECO:0000259" key="11">
    <source>
        <dbReference type="Pfam" id="PF00082"/>
    </source>
</evidence>
<dbReference type="GO" id="GO:0006508">
    <property type="term" value="P:proteolysis"/>
    <property type="evidence" value="ECO:0007669"/>
    <property type="project" value="UniProtKB-KW"/>
</dbReference>
<comment type="caution">
    <text evidence="13">The sequence shown here is derived from an EMBL/GenBank/DDBJ whole genome shotgun (WGS) entry which is preliminary data.</text>
</comment>
<dbReference type="InterPro" id="IPR023828">
    <property type="entry name" value="Peptidase_S8_Ser-AS"/>
</dbReference>
<evidence type="ECO:0000256" key="9">
    <source>
        <dbReference type="RuleBase" id="RU003355"/>
    </source>
</evidence>
<feature type="active site" description="Charge relay system" evidence="7 8">
    <location>
        <position position="281"/>
    </location>
</feature>
<dbReference type="InterPro" id="IPR022398">
    <property type="entry name" value="Peptidase_S8_His-AS"/>
</dbReference>
<evidence type="ECO:0000256" key="7">
    <source>
        <dbReference type="PIRSR" id="PIRSR615500-1"/>
    </source>
</evidence>
<dbReference type="SUPFAM" id="SSF52743">
    <property type="entry name" value="Subtilisin-like"/>
    <property type="match status" value="1"/>
</dbReference>
<dbReference type="InterPro" id="IPR046450">
    <property type="entry name" value="PA_dom_sf"/>
</dbReference>
<dbReference type="Pfam" id="PF02225">
    <property type="entry name" value="PA"/>
    <property type="match status" value="1"/>
</dbReference>
<dbReference type="InterPro" id="IPR036852">
    <property type="entry name" value="Peptidase_S8/S53_dom_sf"/>
</dbReference>
<accession>A0A423V5J6</accession>
<dbReference type="Gene3D" id="2.60.40.10">
    <property type="entry name" value="Immunoglobulins"/>
    <property type="match status" value="1"/>
</dbReference>
<proteinExistence type="inferred from homology"/>
<keyword evidence="6 8" id="KW-0720">Serine protease</keyword>
<dbReference type="Gene3D" id="3.50.30.30">
    <property type="match status" value="1"/>
</dbReference>
<sequence>MTSSPSSVPGRARSARSGRRALLLATSAALLGGMLVPFAGAGTAGAAPAPRPEAPSSDATTDSHTITLVTGDVVRYVDGPGARDTVTVDRPDGASGGVRIQQAGEDVYVLPDEATTLIAAGTLDRRLFNVSALVRMGYDDESTGAVPVIATYPPERARALPAAPRGAKKVRTLASIHGAALSADKDGARTFWDAITRTPSARSLDGGIAKLWLDGRSDALLAESVPQVKAPEAWAAGFDGKGTRVAVLDTGIDADHPDVKDRLVGARSFVPGEEVDDKHGHGTHVASTIAGAGAASEGANKGVAPAADLLVGKVLSDEGSGADSGIIEAMEWAKAEGADIVSMSLGSPVPDDGTDPMSQAVNSLSADGGPLFVIAAGNAYGAGTIGSPGSAEQALTVAAVDKQDGRADFSSMGPLVRSHGLKPDLSAPGVDINAAASQSVPGTEGMYRSMSGTSMATPHVAGAAAILKQRHPEWSGQRIKDALMTSSQKLDAYTPYQQGTGRLDVKAAIDTTIEATGSVEVASYAWPHGPSDEVADRTITYRNTGDKDVTLNLATDTDEAACTLSTDTLTVPAGGTAEAVLSLDPAKVAVDTTFSGQVVATDAAGTTVAHTGFALTKEKELHDLTLKLRDRSGKPMDGLAVLGELGDPQLGLVQISGGETTLRLPPGNYTAWASVDVDGDRPDSRAVAFLAAPETILTGSTTVTLDASEARKVSVRTPKETETRQLRYDMARTAPDGTVQRDAYQIPLTHDQLWASPTKKVKEGDFSFLTRWRQDEELIDVEADGRDVPVHVQGGAAIAEDSEQKPNAVYAGKGAPADYKGLNTRGKAVVITRSADVTPAERLAVALAAGAKALFVVNDERGVAMESYTPWGEETTIPVASVQKSAGETLISAAKRGKKIEIDQKRFADYLYDLVDRHDGTIPDRSLAFAPSARQLAKVENTFYGHKKTLGGGYRYDIPDYGPGLGFEEYEQFPDVRTEWVNPLPGDSFWYENHSVLNAEESDRAHEMRSAELDYRAGKDYPAEWFAPVTRPRLGTGYWGPFRTVNNDLQFNITPWTDAGAGHSGSMPENEYDTTSYAFYQGDTELKKGAGRAGYIGDLSAEKRPYRLVIDSERDAKTWKTSTRTHSEWGFVSGALDDAGPYQADIPLLQLDYAVDTDLAGDVRAGRTTEIGLTSGTQEWLPGAVKANKASLSVSYDDGKHWTKVDLRKKKTGEWTAKFRTPSKGATSASLKAHAEGPGGLVVDQEIIRAFGLK</sequence>
<evidence type="ECO:0000256" key="8">
    <source>
        <dbReference type="PROSITE-ProRule" id="PRU01240"/>
    </source>
</evidence>
<dbReference type="PANTHER" id="PTHR43399:SF4">
    <property type="entry name" value="CELL WALL-ASSOCIATED PROTEASE"/>
    <property type="match status" value="1"/>
</dbReference>
<evidence type="ECO:0000256" key="5">
    <source>
        <dbReference type="ARBA" id="ARBA00022801"/>
    </source>
</evidence>
<dbReference type="PROSITE" id="PS51892">
    <property type="entry name" value="SUBTILASE"/>
    <property type="match status" value="1"/>
</dbReference>
<evidence type="ECO:0000256" key="2">
    <source>
        <dbReference type="ARBA" id="ARBA00022525"/>
    </source>
</evidence>
<dbReference type="SUPFAM" id="SSF52025">
    <property type="entry name" value="PA domain"/>
    <property type="match status" value="1"/>
</dbReference>
<keyword evidence="3 8" id="KW-0645">Protease</keyword>
<feature type="domain" description="Peptidase S8/S53" evidence="11">
    <location>
        <begin position="240"/>
        <end position="501"/>
    </location>
</feature>
<dbReference type="PROSITE" id="PS51318">
    <property type="entry name" value="TAT"/>
    <property type="match status" value="1"/>
</dbReference>
<dbReference type="InterPro" id="IPR000209">
    <property type="entry name" value="Peptidase_S8/S53_dom"/>
</dbReference>
<dbReference type="InterPro" id="IPR013783">
    <property type="entry name" value="Ig-like_fold"/>
</dbReference>
<evidence type="ECO:0000256" key="1">
    <source>
        <dbReference type="ARBA" id="ARBA00011073"/>
    </source>
</evidence>
<dbReference type="PROSITE" id="PS00136">
    <property type="entry name" value="SUBTILASE_ASP"/>
    <property type="match status" value="1"/>
</dbReference>
<keyword evidence="2" id="KW-0964">Secreted</keyword>
<feature type="domain" description="PA" evidence="12">
    <location>
        <begin position="808"/>
        <end position="890"/>
    </location>
</feature>
<dbReference type="PROSITE" id="PS00138">
    <property type="entry name" value="SUBTILASE_SER"/>
    <property type="match status" value="1"/>
</dbReference>
<dbReference type="Gene3D" id="3.40.50.200">
    <property type="entry name" value="Peptidase S8/S53 domain"/>
    <property type="match status" value="1"/>
</dbReference>
<evidence type="ECO:0000313" key="14">
    <source>
        <dbReference type="Proteomes" id="UP000285596"/>
    </source>
</evidence>
<dbReference type="InterPro" id="IPR006311">
    <property type="entry name" value="TAT_signal"/>
</dbReference>
<feature type="active site" description="Charge relay system" evidence="7 8">
    <location>
        <position position="454"/>
    </location>
</feature>
<dbReference type="PRINTS" id="PR00723">
    <property type="entry name" value="SUBTILISIN"/>
</dbReference>
<evidence type="ECO:0000256" key="6">
    <source>
        <dbReference type="ARBA" id="ARBA00022825"/>
    </source>
</evidence>
<dbReference type="PIRSF" id="PIRSF037852">
    <property type="entry name" value="Subtilisin_rel_SAV5721"/>
    <property type="match status" value="1"/>
</dbReference>
<organism evidence="13 14">
    <name type="scientific">Streptomyces globisporus</name>
    <dbReference type="NCBI Taxonomy" id="1908"/>
    <lineage>
        <taxon>Bacteria</taxon>
        <taxon>Bacillati</taxon>
        <taxon>Actinomycetota</taxon>
        <taxon>Actinomycetes</taxon>
        <taxon>Kitasatosporales</taxon>
        <taxon>Streptomycetaceae</taxon>
        <taxon>Streptomyces</taxon>
    </lineage>
</organism>
<evidence type="ECO:0000259" key="12">
    <source>
        <dbReference type="Pfam" id="PF02225"/>
    </source>
</evidence>
<dbReference type="InterPro" id="IPR017296">
    <property type="entry name" value="Peptidase_S8A_SAM-P45"/>
</dbReference>
<name>A0A423V5J6_STRGL</name>
<keyword evidence="5 8" id="KW-0378">Hydrolase</keyword>
<dbReference type="InterPro" id="IPR051048">
    <property type="entry name" value="Peptidase_S8/S53_subtilisin"/>
</dbReference>
<dbReference type="EMBL" id="QWFA01000013">
    <property type="protein sequence ID" value="ROV69728.1"/>
    <property type="molecule type" value="Genomic_DNA"/>
</dbReference>
<feature type="region of interest" description="Disordered" evidence="10">
    <location>
        <begin position="43"/>
        <end position="62"/>
    </location>
</feature>
<dbReference type="PROSITE" id="PS00137">
    <property type="entry name" value="SUBTILASE_HIS"/>
    <property type="match status" value="1"/>
</dbReference>
<reference evidence="13 14" key="1">
    <citation type="submission" date="2018-08" db="EMBL/GenBank/DDBJ databases">
        <title>Streptomyces globisporus 1912-4Crt, whole genome shotgun sequence.</title>
        <authorList>
            <person name="Matselyukh B."/>
        </authorList>
    </citation>
    <scope>NUCLEOTIDE SEQUENCE [LARGE SCALE GENOMIC DNA]</scope>
    <source>
        <strain evidence="13 14">1912-4Crt</strain>
    </source>
</reference>
<evidence type="ECO:0000313" key="13">
    <source>
        <dbReference type="EMBL" id="ROV69728.1"/>
    </source>
</evidence>
<evidence type="ECO:0000256" key="10">
    <source>
        <dbReference type="SAM" id="MobiDB-lite"/>
    </source>
</evidence>
<protein>
    <submittedName>
        <fullName evidence="13">Peptidase</fullName>
    </submittedName>
</protein>
<dbReference type="InterPro" id="IPR023827">
    <property type="entry name" value="Peptidase_S8_Asp-AS"/>
</dbReference>
<dbReference type="Pfam" id="PF00082">
    <property type="entry name" value="Peptidase_S8"/>
    <property type="match status" value="1"/>
</dbReference>
<evidence type="ECO:0000256" key="3">
    <source>
        <dbReference type="ARBA" id="ARBA00022670"/>
    </source>
</evidence>
<dbReference type="GO" id="GO:0004252">
    <property type="term" value="F:serine-type endopeptidase activity"/>
    <property type="evidence" value="ECO:0007669"/>
    <property type="project" value="UniProtKB-UniRule"/>
</dbReference>
<evidence type="ECO:0000256" key="4">
    <source>
        <dbReference type="ARBA" id="ARBA00022729"/>
    </source>
</evidence>
<feature type="active site" description="Charge relay system" evidence="7 8">
    <location>
        <position position="249"/>
    </location>
</feature>
<dbReference type="InterPro" id="IPR015500">
    <property type="entry name" value="Peptidase_S8_subtilisin-rel"/>
</dbReference>
<dbReference type="PANTHER" id="PTHR43399">
    <property type="entry name" value="SUBTILISIN-RELATED"/>
    <property type="match status" value="1"/>
</dbReference>
<dbReference type="Proteomes" id="UP000285596">
    <property type="component" value="Unassembled WGS sequence"/>
</dbReference>